<feature type="domain" description="Heterokaryon incompatibility" evidence="2">
    <location>
        <begin position="5"/>
        <end position="159"/>
    </location>
</feature>
<accession>A0A6A6V4Q5</accession>
<dbReference type="PANTHER" id="PTHR24148:SF82">
    <property type="entry name" value="HETEROKARYON INCOMPATIBILITY DOMAIN-CONTAINING PROTEIN"/>
    <property type="match status" value="1"/>
</dbReference>
<reference evidence="3" key="1">
    <citation type="journal article" date="2020" name="Stud. Mycol.">
        <title>101 Dothideomycetes genomes: a test case for predicting lifestyles and emergence of pathogens.</title>
        <authorList>
            <person name="Haridas S."/>
            <person name="Albert R."/>
            <person name="Binder M."/>
            <person name="Bloem J."/>
            <person name="Labutti K."/>
            <person name="Salamov A."/>
            <person name="Andreopoulos B."/>
            <person name="Baker S."/>
            <person name="Barry K."/>
            <person name="Bills G."/>
            <person name="Bluhm B."/>
            <person name="Cannon C."/>
            <person name="Castanera R."/>
            <person name="Culley D."/>
            <person name="Daum C."/>
            <person name="Ezra D."/>
            <person name="Gonzalez J."/>
            <person name="Henrissat B."/>
            <person name="Kuo A."/>
            <person name="Liang C."/>
            <person name="Lipzen A."/>
            <person name="Lutzoni F."/>
            <person name="Magnuson J."/>
            <person name="Mondo S."/>
            <person name="Nolan M."/>
            <person name="Ohm R."/>
            <person name="Pangilinan J."/>
            <person name="Park H.-J."/>
            <person name="Ramirez L."/>
            <person name="Alfaro M."/>
            <person name="Sun H."/>
            <person name="Tritt A."/>
            <person name="Yoshinaga Y."/>
            <person name="Zwiers L.-H."/>
            <person name="Turgeon B."/>
            <person name="Goodwin S."/>
            <person name="Spatafora J."/>
            <person name="Crous P."/>
            <person name="Grigoriev I."/>
        </authorList>
    </citation>
    <scope>NUCLEOTIDE SEQUENCE</scope>
    <source>
        <strain evidence="3">CBS 119925</strain>
    </source>
</reference>
<dbReference type="EMBL" id="MU006587">
    <property type="protein sequence ID" value="KAF2744694.1"/>
    <property type="molecule type" value="Genomic_DNA"/>
</dbReference>
<proteinExistence type="predicted"/>
<evidence type="ECO:0000313" key="3">
    <source>
        <dbReference type="EMBL" id="KAF2744694.1"/>
    </source>
</evidence>
<evidence type="ECO:0000313" key="4">
    <source>
        <dbReference type="Proteomes" id="UP000799440"/>
    </source>
</evidence>
<organism evidence="3 4">
    <name type="scientific">Sporormia fimetaria CBS 119925</name>
    <dbReference type="NCBI Taxonomy" id="1340428"/>
    <lineage>
        <taxon>Eukaryota</taxon>
        <taxon>Fungi</taxon>
        <taxon>Dikarya</taxon>
        <taxon>Ascomycota</taxon>
        <taxon>Pezizomycotina</taxon>
        <taxon>Dothideomycetes</taxon>
        <taxon>Pleosporomycetidae</taxon>
        <taxon>Pleosporales</taxon>
        <taxon>Sporormiaceae</taxon>
        <taxon>Sporormia</taxon>
    </lineage>
</organism>
<feature type="region of interest" description="Disordered" evidence="1">
    <location>
        <begin position="381"/>
        <end position="403"/>
    </location>
</feature>
<dbReference type="Pfam" id="PF06985">
    <property type="entry name" value="HET"/>
    <property type="match status" value="1"/>
</dbReference>
<keyword evidence="4" id="KW-1185">Reference proteome</keyword>
<protein>
    <recommendedName>
        <fullName evidence="2">Heterokaryon incompatibility domain-containing protein</fullName>
    </recommendedName>
</protein>
<dbReference type="AlphaFoldDB" id="A0A6A6V4Q5"/>
<evidence type="ECO:0000256" key="1">
    <source>
        <dbReference type="SAM" id="MobiDB-lite"/>
    </source>
</evidence>
<dbReference type="Pfam" id="PF26639">
    <property type="entry name" value="Het-6_barrel"/>
    <property type="match status" value="1"/>
</dbReference>
<gene>
    <name evidence="3" type="ORF">M011DRAFT_506136</name>
</gene>
<sequence length="564" mass="64105">MRHPDKILAIWVDAVCINQTDMHEKELQIQLMRDIYSGAEEVIVWLGYRWDVRAPSEQPKIYDFDGDHRGVTQESEATENNEGVEAMKGEKLYDDEDVVPGFAFFVMGALNMHAYDMPIFKADGDEVMAVHSATMKKIMFSLSSFCNATWWTRLWTYQEIILASKATILYHNVTISWDCVAGALNNIFQHDRTCCYRILNKAHPEFSGTFNELMSKWHSIEFERQRGFHGIHDYPPFTDLLTRTKWRQATNPLDKVYGLLGLLSAEDAPEMRPDYTLEPRQAFMSAAIHDLKVSQGLWSLMGIPRTDVPGLPTWVTENSSSKKRYEDQCNRITAVARSFRASGPTKTTFTVTGEVLALAGFSSFDRVRHLSPVIYERETSRQALGQTEKEHQSLSFPTLPDSCGPSDYAPNDERIYRGEQTVGDALFRTFANDIVHVGETYTRLEDSTVQVAKEVWEMGTSQLSADDSNKWGMFLASSTKPSALRRLFFTEDSRMGIGPPSMATGDEIVLFCGGCAPFCVRKEPDWTERRPIYTLVGDVYLHGVMDGEAVPENWEEKLIDIHLR</sequence>
<evidence type="ECO:0000259" key="2">
    <source>
        <dbReference type="Pfam" id="PF06985"/>
    </source>
</evidence>
<dbReference type="InterPro" id="IPR010730">
    <property type="entry name" value="HET"/>
</dbReference>
<name>A0A6A6V4Q5_9PLEO</name>
<dbReference type="OrthoDB" id="3557394at2759"/>
<dbReference type="Proteomes" id="UP000799440">
    <property type="component" value="Unassembled WGS sequence"/>
</dbReference>
<dbReference type="PANTHER" id="PTHR24148">
    <property type="entry name" value="ANKYRIN REPEAT DOMAIN-CONTAINING PROTEIN 39 HOMOLOG-RELATED"/>
    <property type="match status" value="1"/>
</dbReference>
<dbReference type="InterPro" id="IPR052895">
    <property type="entry name" value="HetReg/Transcr_Mod"/>
</dbReference>